<dbReference type="EMBL" id="CM023484">
    <property type="protein sequence ID" value="KAH6933923.1"/>
    <property type="molecule type" value="Genomic_DNA"/>
</dbReference>
<organism evidence="1 2">
    <name type="scientific">Hyalomma asiaticum</name>
    <name type="common">Tick</name>
    <dbReference type="NCBI Taxonomy" id="266040"/>
    <lineage>
        <taxon>Eukaryota</taxon>
        <taxon>Metazoa</taxon>
        <taxon>Ecdysozoa</taxon>
        <taxon>Arthropoda</taxon>
        <taxon>Chelicerata</taxon>
        <taxon>Arachnida</taxon>
        <taxon>Acari</taxon>
        <taxon>Parasitiformes</taxon>
        <taxon>Ixodida</taxon>
        <taxon>Ixodoidea</taxon>
        <taxon>Ixodidae</taxon>
        <taxon>Hyalomminae</taxon>
        <taxon>Hyalomma</taxon>
    </lineage>
</organism>
<reference evidence="1" key="1">
    <citation type="submission" date="2020-05" db="EMBL/GenBank/DDBJ databases">
        <title>Large-scale comparative analyses of tick genomes elucidate their genetic diversity and vector capacities.</title>
        <authorList>
            <person name="Jia N."/>
            <person name="Wang J."/>
            <person name="Shi W."/>
            <person name="Du L."/>
            <person name="Sun Y."/>
            <person name="Zhan W."/>
            <person name="Jiang J."/>
            <person name="Wang Q."/>
            <person name="Zhang B."/>
            <person name="Ji P."/>
            <person name="Sakyi L.B."/>
            <person name="Cui X."/>
            <person name="Yuan T."/>
            <person name="Jiang B."/>
            <person name="Yang W."/>
            <person name="Lam T.T.-Y."/>
            <person name="Chang Q."/>
            <person name="Ding S."/>
            <person name="Wang X."/>
            <person name="Zhu J."/>
            <person name="Ruan X."/>
            <person name="Zhao L."/>
            <person name="Wei J."/>
            <person name="Que T."/>
            <person name="Du C."/>
            <person name="Cheng J."/>
            <person name="Dai P."/>
            <person name="Han X."/>
            <person name="Huang E."/>
            <person name="Gao Y."/>
            <person name="Liu J."/>
            <person name="Shao H."/>
            <person name="Ye R."/>
            <person name="Li L."/>
            <person name="Wei W."/>
            <person name="Wang X."/>
            <person name="Wang C."/>
            <person name="Yang T."/>
            <person name="Huo Q."/>
            <person name="Li W."/>
            <person name="Guo W."/>
            <person name="Chen H."/>
            <person name="Zhou L."/>
            <person name="Ni X."/>
            <person name="Tian J."/>
            <person name="Zhou Y."/>
            <person name="Sheng Y."/>
            <person name="Liu T."/>
            <person name="Pan Y."/>
            <person name="Xia L."/>
            <person name="Li J."/>
            <person name="Zhao F."/>
            <person name="Cao W."/>
        </authorList>
    </citation>
    <scope>NUCLEOTIDE SEQUENCE</scope>
    <source>
        <strain evidence="1">Hyas-2018</strain>
    </source>
</reference>
<dbReference type="Proteomes" id="UP000821845">
    <property type="component" value="Chromosome 4"/>
</dbReference>
<name>A0ACB7SGS1_HYAAI</name>
<evidence type="ECO:0000313" key="2">
    <source>
        <dbReference type="Proteomes" id="UP000821845"/>
    </source>
</evidence>
<gene>
    <name evidence="1" type="ORF">HPB50_018845</name>
</gene>
<accession>A0ACB7SGS1</accession>
<evidence type="ECO:0000313" key="1">
    <source>
        <dbReference type="EMBL" id="KAH6933923.1"/>
    </source>
</evidence>
<protein>
    <submittedName>
        <fullName evidence="1">Uncharacterized protein</fullName>
    </submittedName>
</protein>
<comment type="caution">
    <text evidence="1">The sequence shown here is derived from an EMBL/GenBank/DDBJ whole genome shotgun (WGS) entry which is preliminary data.</text>
</comment>
<proteinExistence type="predicted"/>
<keyword evidence="2" id="KW-1185">Reference proteome</keyword>
<sequence>MVIATHGRQVAASECDRMQGSGNGSGFFLLQGTFPGLSICLLVHIAIETATVANIYSTHVPSSNQTSWQNVAALFRSCIAMAKTNRTETEDLVQWMISLDLDLNNDTRLATVDAMDMMARCSLDFGIEVVFSIKFNYMFFVGKWRAAELGLSEEDANWFTSRISIPKERKTDDYIHLLRKYGLSSPRDELIAAKIMHFEKEMQRFVRRTTPEAAPYRLGTIESLGEMTKPYVTSEKWSTMFMRYTNLVYNGSSPISYQEYVLEVLVKVLKYQAVGVEGLRHLIAWSLFRQMVPYTEPPPMGDEATSHACYLRVLSVMKIAVVSPYLRATVVNLQMTREAEEMMAKVIASFRAILASSEWLRDTAREAALRKIDNMQYHVGNPSGRRYDADFVEQLYAPMPDVSEDRFFTSWRKALTLTRHQAWADQTTWQYDASLVNAAYIKQVNAVLLPTAILQRPFFFEDGPAALNYGGLGVAHPMARQEVIDHVRDSESLADFVGIRTAFRAFNSLPECQRNMKLPGIDMTAERLFFVNHCAKLCEDQAGGSVRYAPARSRCIVPIMNMPEFSDAFKCSLGTPMNPLKKCDFW</sequence>